<dbReference type="Gene3D" id="1.25.40.10">
    <property type="entry name" value="Tetratricopeptide repeat domain"/>
    <property type="match status" value="1"/>
</dbReference>
<evidence type="ECO:0000313" key="10">
    <source>
        <dbReference type="Proteomes" id="UP000190776"/>
    </source>
</evidence>
<keyword evidence="2 5" id="KW-0645">Protease</keyword>
<dbReference type="Proteomes" id="UP000190776">
    <property type="component" value="Unassembled WGS sequence"/>
</dbReference>
<gene>
    <name evidence="9" type="ORF">BK809_0001204</name>
    <name evidence="8" type="ORF">SLS55_005395</name>
</gene>
<evidence type="ECO:0000256" key="4">
    <source>
        <dbReference type="ARBA" id="ARBA00022825"/>
    </source>
</evidence>
<dbReference type="OrthoDB" id="206201at2759"/>
<feature type="domain" description="Peptidase S8/S53" evidence="7">
    <location>
        <begin position="500"/>
        <end position="713"/>
    </location>
</feature>
<dbReference type="PANTHER" id="PTHR43806:SF11">
    <property type="entry name" value="CEREVISIN-RELATED"/>
    <property type="match status" value="1"/>
</dbReference>
<keyword evidence="11" id="KW-1185">Reference proteome</keyword>
<dbReference type="InterPro" id="IPR011990">
    <property type="entry name" value="TPR-like_helical_dom_sf"/>
</dbReference>
<feature type="compositionally biased region" description="Acidic residues" evidence="6">
    <location>
        <begin position="280"/>
        <end position="290"/>
    </location>
</feature>
<dbReference type="InterPro" id="IPR036852">
    <property type="entry name" value="Peptidase_S8/S53_dom_sf"/>
</dbReference>
<dbReference type="PRINTS" id="PR00723">
    <property type="entry name" value="SUBTILISIN"/>
</dbReference>
<evidence type="ECO:0000313" key="8">
    <source>
        <dbReference type="EMBL" id="KAL0259658.1"/>
    </source>
</evidence>
<dbReference type="GO" id="GO:0004252">
    <property type="term" value="F:serine-type endopeptidase activity"/>
    <property type="evidence" value="ECO:0007669"/>
    <property type="project" value="UniProtKB-UniRule"/>
</dbReference>
<dbReference type="CDD" id="cd00306">
    <property type="entry name" value="Peptidases_S8_S53"/>
    <property type="match status" value="1"/>
</dbReference>
<evidence type="ECO:0000313" key="9">
    <source>
        <dbReference type="EMBL" id="OMP83012.1"/>
    </source>
</evidence>
<feature type="compositionally biased region" description="Polar residues" evidence="6">
    <location>
        <begin position="353"/>
        <end position="364"/>
    </location>
</feature>
<feature type="compositionally biased region" description="Polar residues" evidence="6">
    <location>
        <begin position="237"/>
        <end position="247"/>
    </location>
</feature>
<evidence type="ECO:0000256" key="3">
    <source>
        <dbReference type="ARBA" id="ARBA00022801"/>
    </source>
</evidence>
<evidence type="ECO:0000256" key="6">
    <source>
        <dbReference type="SAM" id="MobiDB-lite"/>
    </source>
</evidence>
<dbReference type="Gene3D" id="3.40.50.200">
    <property type="entry name" value="Peptidase S8/S53 domain"/>
    <property type="match status" value="1"/>
</dbReference>
<protein>
    <submittedName>
        <fullName evidence="9">Major intracellular serine protease</fullName>
    </submittedName>
</protein>
<dbReference type="SUPFAM" id="SSF52743">
    <property type="entry name" value="Subtilisin-like"/>
    <property type="match status" value="1"/>
</dbReference>
<dbReference type="PANTHER" id="PTHR43806">
    <property type="entry name" value="PEPTIDASE S8"/>
    <property type="match status" value="1"/>
</dbReference>
<dbReference type="InterPro" id="IPR050131">
    <property type="entry name" value="Peptidase_S8_subtilisin-like"/>
</dbReference>
<feature type="active site" description="Charge relay system" evidence="5">
    <location>
        <position position="543"/>
    </location>
</feature>
<reference evidence="9 10" key="1">
    <citation type="submission" date="2017-01" db="EMBL/GenBank/DDBJ databases">
        <title>Draft genome sequence of Diplodia seriata F98.1, a fungal species involved in grapevine trunk diseases.</title>
        <authorList>
            <person name="Robert-Siegwald G."/>
            <person name="Vallet J."/>
            <person name="Abou-Mansour E."/>
            <person name="Xu J."/>
            <person name="Rey P."/>
            <person name="Bertsch C."/>
            <person name="Rego C."/>
            <person name="Larignon P."/>
            <person name="Fontaine F."/>
            <person name="Lebrun M.-H."/>
        </authorList>
    </citation>
    <scope>NUCLEOTIDE SEQUENCE [LARGE SCALE GENOMIC DNA]</scope>
    <source>
        <strain evidence="9 10">F98.1</strain>
    </source>
</reference>
<comment type="caution">
    <text evidence="9">The sequence shown here is derived from an EMBL/GenBank/DDBJ whole genome shotgun (WGS) entry which is preliminary data.</text>
</comment>
<feature type="active site" description="Charge relay system" evidence="5">
    <location>
        <position position="698"/>
    </location>
</feature>
<dbReference type="GO" id="GO:0006508">
    <property type="term" value="P:proteolysis"/>
    <property type="evidence" value="ECO:0007669"/>
    <property type="project" value="UniProtKB-KW"/>
</dbReference>
<dbReference type="PROSITE" id="PS51892">
    <property type="entry name" value="SUBTILASE"/>
    <property type="match status" value="1"/>
</dbReference>
<dbReference type="InterPro" id="IPR000209">
    <property type="entry name" value="Peptidase_S8/S53_dom"/>
</dbReference>
<dbReference type="Proteomes" id="UP001430584">
    <property type="component" value="Unassembled WGS sequence"/>
</dbReference>
<feature type="compositionally biased region" description="Basic and acidic residues" evidence="6">
    <location>
        <begin position="248"/>
        <end position="263"/>
    </location>
</feature>
<sequence length="823" mass="91134">MGTDSTIGNGAYAQITSESLIRLAEDTEARFGATAAWTLEQRDEAANKLTDERRFAQAKEYDEESLRRRLSLKEAEHSREDEPTLDNRMRLARQCSETENSEDAIKHFRAVLRSLEASDHLDWDRIVETRNELVYELWIEDRPDLVYEVIDISMETLDRAVPIFGVDHQAMIDCRYNLAEALFSTENFEDACVYFHENIGILESMAAEDRASKGLDEALIATRDRLKECHVILLGSSTSQNTKTQDAGSEHEEQSNEPDRFLHVDPTGTTQPHVTADQIGSEEEHEEEQFYEANGGSDSQPVDTPKNKSEDASGQGPEEEEEYAATSVVSDGQILSILEPGSEQIIHSGDRASGNSSTKQTTSKRACVGVLTPPDSPLHGVSPSFLDIKEQNCAEGGHNTNGKANFNSPAGWPSDMAIADRHTQSTGDIPSQVSSNPCSNALEIRPASVAEVERTANDWSGPNDIGIDPHPSDAFFRELEHNTHKLLDKDFQDTGVRPKRVRIAILDTGVSMPPSHSERVDAQIYLGKTLDESLPPDQDENGHGTHCAGILMEVCPYANIYVYRISKGQEKGLRPEVVAEAIDHAVSKNKVDVISMSFGWREDNSPKLREALERAKQRKVLMFAAASNEGEAIAFPARADEVFAIDAAGIMGEDLSLNAPADGHGPRFTALGDEVLSVWPIFPGARDASGYKRMKGTSAATAVAAATAALLLTFARQPPLCSDPGVERHLKDMRGMRRVFHEAVGRKKRPGSDFTHLDITKFLRVDREYVDGGEWHDWSSLRMAIARKIVDCLSEREFGLGVRGEWKKKFTEFRQEHHLDGSP</sequence>
<dbReference type="Pfam" id="PF00082">
    <property type="entry name" value="Peptidase_S8"/>
    <property type="match status" value="1"/>
</dbReference>
<comment type="similarity">
    <text evidence="1 5">Belongs to the peptidase S8 family.</text>
</comment>
<evidence type="ECO:0000256" key="1">
    <source>
        <dbReference type="ARBA" id="ARBA00011073"/>
    </source>
</evidence>
<evidence type="ECO:0000313" key="11">
    <source>
        <dbReference type="Proteomes" id="UP001430584"/>
    </source>
</evidence>
<reference evidence="8 11" key="2">
    <citation type="submission" date="2024-02" db="EMBL/GenBank/DDBJ databases">
        <title>De novo assembly and annotation of 12 fungi associated with fruit tree decline syndrome in Ontario, Canada.</title>
        <authorList>
            <person name="Sulman M."/>
            <person name="Ellouze W."/>
            <person name="Ilyukhin E."/>
        </authorList>
    </citation>
    <scope>NUCLEOTIDE SEQUENCE [LARGE SCALE GENOMIC DNA]</scope>
    <source>
        <strain evidence="8 11">FDS-637</strain>
    </source>
</reference>
<evidence type="ECO:0000259" key="7">
    <source>
        <dbReference type="Pfam" id="PF00082"/>
    </source>
</evidence>
<evidence type="ECO:0000256" key="5">
    <source>
        <dbReference type="PROSITE-ProRule" id="PRU01240"/>
    </source>
</evidence>
<accession>A0A1S8B623</accession>
<dbReference type="InterPro" id="IPR015500">
    <property type="entry name" value="Peptidase_S8_subtilisin-rel"/>
</dbReference>
<dbReference type="EMBL" id="JAJVCZ030000005">
    <property type="protein sequence ID" value="KAL0259658.1"/>
    <property type="molecule type" value="Genomic_DNA"/>
</dbReference>
<dbReference type="AlphaFoldDB" id="A0A1S8B623"/>
<name>A0A1S8B623_9PEZI</name>
<feature type="active site" description="Charge relay system" evidence="5">
    <location>
        <position position="507"/>
    </location>
</feature>
<dbReference type="SUPFAM" id="SSF48452">
    <property type="entry name" value="TPR-like"/>
    <property type="match status" value="1"/>
</dbReference>
<keyword evidence="4 5" id="KW-0720">Serine protease</keyword>
<keyword evidence="3 5" id="KW-0378">Hydrolase</keyword>
<feature type="region of interest" description="Disordered" evidence="6">
    <location>
        <begin position="237"/>
        <end position="332"/>
    </location>
</feature>
<organism evidence="9 10">
    <name type="scientific">Diplodia seriata</name>
    <dbReference type="NCBI Taxonomy" id="420778"/>
    <lineage>
        <taxon>Eukaryota</taxon>
        <taxon>Fungi</taxon>
        <taxon>Dikarya</taxon>
        <taxon>Ascomycota</taxon>
        <taxon>Pezizomycotina</taxon>
        <taxon>Dothideomycetes</taxon>
        <taxon>Dothideomycetes incertae sedis</taxon>
        <taxon>Botryosphaeriales</taxon>
        <taxon>Botryosphaeriaceae</taxon>
        <taxon>Diplodia</taxon>
    </lineage>
</organism>
<evidence type="ECO:0000256" key="2">
    <source>
        <dbReference type="ARBA" id="ARBA00022670"/>
    </source>
</evidence>
<proteinExistence type="inferred from homology"/>
<dbReference type="EMBL" id="MSZU01000113">
    <property type="protein sequence ID" value="OMP83012.1"/>
    <property type="molecule type" value="Genomic_DNA"/>
</dbReference>
<dbReference type="STRING" id="420778.A0A1S8B623"/>
<feature type="region of interest" description="Disordered" evidence="6">
    <location>
        <begin position="346"/>
        <end position="365"/>
    </location>
</feature>